<organism evidence="2 3">
    <name type="scientific">Penicillium subrubescens</name>
    <dbReference type="NCBI Taxonomy" id="1316194"/>
    <lineage>
        <taxon>Eukaryota</taxon>
        <taxon>Fungi</taxon>
        <taxon>Dikarya</taxon>
        <taxon>Ascomycota</taxon>
        <taxon>Pezizomycotina</taxon>
        <taxon>Eurotiomycetes</taxon>
        <taxon>Eurotiomycetidae</taxon>
        <taxon>Eurotiales</taxon>
        <taxon>Aspergillaceae</taxon>
        <taxon>Penicillium</taxon>
    </lineage>
</organism>
<evidence type="ECO:0000313" key="2">
    <source>
        <dbReference type="EMBL" id="OKO93072.1"/>
    </source>
</evidence>
<sequence>MAPGSDTRGWLNPHQHELLHESGNNTNGQNTIGIIVFDRESVQAQSIEKIPDKNELLERDFYGMVEKRGKAFRIRVVRHLVLLKSRQQNGSRQTPLVG</sequence>
<name>A0A1Q5SYP6_9EURO</name>
<protein>
    <submittedName>
        <fullName evidence="2">Uncharacterized protein</fullName>
    </submittedName>
</protein>
<evidence type="ECO:0000256" key="1">
    <source>
        <dbReference type="SAM" id="MobiDB-lite"/>
    </source>
</evidence>
<dbReference type="AlphaFoldDB" id="A0A1Q5SYP6"/>
<gene>
    <name evidence="2" type="ORF">PENSUB_12531</name>
</gene>
<dbReference type="EMBL" id="MNBE01000729">
    <property type="protein sequence ID" value="OKO93072.1"/>
    <property type="molecule type" value="Genomic_DNA"/>
</dbReference>
<keyword evidence="3" id="KW-1185">Reference proteome</keyword>
<proteinExistence type="predicted"/>
<dbReference type="Proteomes" id="UP000186955">
    <property type="component" value="Unassembled WGS sequence"/>
</dbReference>
<feature type="region of interest" description="Disordered" evidence="1">
    <location>
        <begin position="1"/>
        <end position="30"/>
    </location>
</feature>
<comment type="caution">
    <text evidence="2">The sequence shown here is derived from an EMBL/GenBank/DDBJ whole genome shotgun (WGS) entry which is preliminary data.</text>
</comment>
<accession>A0A1Q5SYP6</accession>
<reference evidence="2 3" key="1">
    <citation type="submission" date="2016-10" db="EMBL/GenBank/DDBJ databases">
        <title>Genome sequence of the ascomycete fungus Penicillium subrubescens.</title>
        <authorList>
            <person name="De Vries R.P."/>
            <person name="Peng M."/>
            <person name="Dilokpimol A."/>
            <person name="Hilden K."/>
            <person name="Makela M.R."/>
            <person name="Grigoriev I."/>
            <person name="Riley R."/>
            <person name="Granchi Z."/>
        </authorList>
    </citation>
    <scope>NUCLEOTIDE SEQUENCE [LARGE SCALE GENOMIC DNA]</scope>
    <source>
        <strain evidence="2 3">CBS 132785</strain>
    </source>
</reference>
<evidence type="ECO:0000313" key="3">
    <source>
        <dbReference type="Proteomes" id="UP000186955"/>
    </source>
</evidence>